<sequence>MFVALCGVLAFFIYISFAKVHSPFGIIETAPNAFLFAIAVSTIVFCIRRSMRVKQFFSIFILRAVALSISGYMAYALLWIVVANHKLYLISQMSTEELDVMYETLKHQPCDRYNAHLLAEISVKTNTSSKTLEKIAKNEGVCLVQAYALWSGFVSSGTGNYQGNPVKRLVAQNANTNAKTLEYLYSLKDFYITASVARNVNTPVKILEQIYREYGHNMGFDLAINPNTPAYILSALSDTDNQYVKEYIAKNPNTPPEIKKKVMEGLP</sequence>
<organism evidence="2">
    <name type="scientific">Candidatus Berkiella cookevillensis</name>
    <dbReference type="NCBI Taxonomy" id="437022"/>
    <lineage>
        <taxon>Bacteria</taxon>
        <taxon>Pseudomonadati</taxon>
        <taxon>Pseudomonadota</taxon>
        <taxon>Gammaproteobacteria</taxon>
        <taxon>Candidatus Berkiellales</taxon>
        <taxon>Candidatus Berkiellaceae</taxon>
        <taxon>Candidatus Berkiella</taxon>
    </lineage>
</organism>
<gene>
    <name evidence="3" type="ORF">CC99x_000375</name>
    <name evidence="2" type="ORF">CC99x_02459</name>
</gene>
<keyword evidence="1" id="KW-0812">Transmembrane</keyword>
<keyword evidence="1" id="KW-0472">Membrane</keyword>
<dbReference type="STRING" id="437022.CC99x_02459"/>
<dbReference type="AlphaFoldDB" id="A0A0Q9Y936"/>
<protein>
    <submittedName>
        <fullName evidence="2">Uncharacterized protein</fullName>
    </submittedName>
</protein>
<dbReference type="EMBL" id="LKHV02000001">
    <property type="protein sequence ID" value="MCS5707348.1"/>
    <property type="molecule type" value="Genomic_DNA"/>
</dbReference>
<dbReference type="EMBL" id="LKHV01000019">
    <property type="protein sequence ID" value="KRG17311.1"/>
    <property type="molecule type" value="Genomic_DNA"/>
</dbReference>
<dbReference type="Gene3D" id="1.25.10.10">
    <property type="entry name" value="Leucine-rich Repeat Variant"/>
    <property type="match status" value="1"/>
</dbReference>
<reference evidence="2" key="1">
    <citation type="submission" date="2015-09" db="EMBL/GenBank/DDBJ databases">
        <title>Draft Genome Sequences of Two Novel Amoeba-resistant Intranuclear Bacteria, Candidatus Berkiella cookevillensis and Candidatus Berkiella aquae.</title>
        <authorList>
            <person name="Mehari Y.T."/>
            <person name="Arivett B.A."/>
            <person name="Farone A.L."/>
            <person name="Gunderson J.H."/>
            <person name="Farone M.B."/>
        </authorList>
    </citation>
    <scope>NUCLEOTIDE SEQUENCE [LARGE SCALE GENOMIC DNA]</scope>
    <source>
        <strain evidence="2">CC99</strain>
    </source>
</reference>
<proteinExistence type="predicted"/>
<feature type="transmembrane region" description="Helical" evidence="1">
    <location>
        <begin position="59"/>
        <end position="82"/>
    </location>
</feature>
<keyword evidence="4" id="KW-1185">Reference proteome</keyword>
<feature type="transmembrane region" description="Helical" evidence="1">
    <location>
        <begin position="28"/>
        <end position="47"/>
    </location>
</feature>
<dbReference type="Proteomes" id="UP000051494">
    <property type="component" value="Unassembled WGS sequence"/>
</dbReference>
<evidence type="ECO:0000313" key="2">
    <source>
        <dbReference type="EMBL" id="KRG17311.1"/>
    </source>
</evidence>
<comment type="caution">
    <text evidence="2">The sequence shown here is derived from an EMBL/GenBank/DDBJ whole genome shotgun (WGS) entry which is preliminary data.</text>
</comment>
<dbReference type="OrthoDB" id="5333399at2"/>
<dbReference type="RefSeq" id="WP_057625544.1">
    <property type="nucleotide sequence ID" value="NZ_LKHV02000001.1"/>
</dbReference>
<reference evidence="3" key="3">
    <citation type="submission" date="2021-06" db="EMBL/GenBank/DDBJ databases">
        <title>Genomic Description and Analysis of Intracellular Bacteria, Candidatus Berkiella cookevillensis and Candidatus Berkiella aquae.</title>
        <authorList>
            <person name="Kidane D.T."/>
            <person name="Mehari Y.T."/>
            <person name="Rice F.C."/>
            <person name="Arivett B.A."/>
            <person name="Farone A.L."/>
            <person name="Berk S.G."/>
            <person name="Farone M.B."/>
        </authorList>
    </citation>
    <scope>NUCLEOTIDE SEQUENCE</scope>
    <source>
        <strain evidence="3">CC99</strain>
    </source>
</reference>
<keyword evidence="1" id="KW-1133">Transmembrane helix</keyword>
<reference evidence="3" key="2">
    <citation type="journal article" date="2016" name="Genome Announc.">
        <title>Draft Genome Sequences of Two Novel Amoeba-Resistant Intranuclear Bacteria, 'Candidatus Berkiella cookevillensis' and 'Candidatus Berkiella aquae'.</title>
        <authorList>
            <person name="Mehari Y.T."/>
            <person name="Arivett B.A."/>
            <person name="Farone A.L."/>
            <person name="Gunderson J.H."/>
            <person name="Farone M.B."/>
        </authorList>
    </citation>
    <scope>NUCLEOTIDE SEQUENCE</scope>
    <source>
        <strain evidence="3">CC99</strain>
    </source>
</reference>
<name>A0A0Q9Y936_9GAMM</name>
<evidence type="ECO:0000313" key="3">
    <source>
        <dbReference type="EMBL" id="MCS5707348.1"/>
    </source>
</evidence>
<dbReference type="InterPro" id="IPR011989">
    <property type="entry name" value="ARM-like"/>
</dbReference>
<accession>A0A0Q9Y936</accession>
<evidence type="ECO:0000256" key="1">
    <source>
        <dbReference type="SAM" id="Phobius"/>
    </source>
</evidence>
<evidence type="ECO:0000313" key="4">
    <source>
        <dbReference type="Proteomes" id="UP000051494"/>
    </source>
</evidence>